<dbReference type="Proteomes" id="UP000887013">
    <property type="component" value="Unassembled WGS sequence"/>
</dbReference>
<dbReference type="EMBL" id="BMAW01027093">
    <property type="protein sequence ID" value="GFU00450.1"/>
    <property type="molecule type" value="Genomic_DNA"/>
</dbReference>
<protein>
    <submittedName>
        <fullName evidence="2">Uncharacterized protein</fullName>
    </submittedName>
</protein>
<organism evidence="2 3">
    <name type="scientific">Nephila pilipes</name>
    <name type="common">Giant wood spider</name>
    <name type="synonym">Nephila maculata</name>
    <dbReference type="NCBI Taxonomy" id="299642"/>
    <lineage>
        <taxon>Eukaryota</taxon>
        <taxon>Metazoa</taxon>
        <taxon>Ecdysozoa</taxon>
        <taxon>Arthropoda</taxon>
        <taxon>Chelicerata</taxon>
        <taxon>Arachnida</taxon>
        <taxon>Araneae</taxon>
        <taxon>Araneomorphae</taxon>
        <taxon>Entelegynae</taxon>
        <taxon>Araneoidea</taxon>
        <taxon>Nephilidae</taxon>
        <taxon>Nephila</taxon>
    </lineage>
</organism>
<gene>
    <name evidence="2" type="ORF">NPIL_266981</name>
</gene>
<sequence>MADCPVVRIWSHPDQLVLANLQITALHHFVLASTVAFRTSTSTRVLGSHNVVQIGSKSPERNFLNPTGQQALQPLESEHTY</sequence>
<proteinExistence type="predicted"/>
<accession>A0A8X6UCG0</accession>
<name>A0A8X6UCG0_NEPPI</name>
<comment type="caution">
    <text evidence="2">The sequence shown here is derived from an EMBL/GenBank/DDBJ whole genome shotgun (WGS) entry which is preliminary data.</text>
</comment>
<evidence type="ECO:0000313" key="2">
    <source>
        <dbReference type="EMBL" id="GFU00450.1"/>
    </source>
</evidence>
<evidence type="ECO:0000256" key="1">
    <source>
        <dbReference type="SAM" id="MobiDB-lite"/>
    </source>
</evidence>
<reference evidence="2" key="1">
    <citation type="submission" date="2020-08" db="EMBL/GenBank/DDBJ databases">
        <title>Multicomponent nature underlies the extraordinary mechanical properties of spider dragline silk.</title>
        <authorList>
            <person name="Kono N."/>
            <person name="Nakamura H."/>
            <person name="Mori M."/>
            <person name="Yoshida Y."/>
            <person name="Ohtoshi R."/>
            <person name="Malay A.D."/>
            <person name="Moran D.A.P."/>
            <person name="Tomita M."/>
            <person name="Numata K."/>
            <person name="Arakawa K."/>
        </authorList>
    </citation>
    <scope>NUCLEOTIDE SEQUENCE</scope>
</reference>
<dbReference type="AlphaFoldDB" id="A0A8X6UCG0"/>
<feature type="region of interest" description="Disordered" evidence="1">
    <location>
        <begin position="58"/>
        <end position="81"/>
    </location>
</feature>
<keyword evidence="3" id="KW-1185">Reference proteome</keyword>
<evidence type="ECO:0000313" key="3">
    <source>
        <dbReference type="Proteomes" id="UP000887013"/>
    </source>
</evidence>